<evidence type="ECO:0000313" key="1">
    <source>
        <dbReference type="EMBL" id="MCH8616617.1"/>
    </source>
</evidence>
<dbReference type="InterPro" id="IPR006175">
    <property type="entry name" value="YjgF/YER057c/UK114"/>
</dbReference>
<reference evidence="1 2" key="1">
    <citation type="submission" date="2022-03" db="EMBL/GenBank/DDBJ databases">
        <authorList>
            <person name="Jo J.-H."/>
            <person name="Im W.-T."/>
        </authorList>
    </citation>
    <scope>NUCLEOTIDE SEQUENCE [LARGE SCALE GENOMIC DNA]</scope>
    <source>
        <strain evidence="1 2">SM33</strain>
    </source>
</reference>
<comment type="caution">
    <text evidence="1">The sequence shown here is derived from an EMBL/GenBank/DDBJ whole genome shotgun (WGS) entry which is preliminary data.</text>
</comment>
<dbReference type="EMBL" id="JAKZHW010000002">
    <property type="protein sequence ID" value="MCH8616617.1"/>
    <property type="molecule type" value="Genomic_DNA"/>
</dbReference>
<dbReference type="CDD" id="cd00448">
    <property type="entry name" value="YjgF_YER057c_UK114_family"/>
    <property type="match status" value="1"/>
</dbReference>
<name>A0ABS9VNT7_9SPHN</name>
<dbReference type="RefSeq" id="WP_241447519.1">
    <property type="nucleotide sequence ID" value="NZ_JAKZHW010000002.1"/>
</dbReference>
<organism evidence="1 2">
    <name type="scientific">Sphingomonas telluris</name>
    <dbReference type="NCBI Taxonomy" id="2907998"/>
    <lineage>
        <taxon>Bacteria</taxon>
        <taxon>Pseudomonadati</taxon>
        <taxon>Pseudomonadota</taxon>
        <taxon>Alphaproteobacteria</taxon>
        <taxon>Sphingomonadales</taxon>
        <taxon>Sphingomonadaceae</taxon>
        <taxon>Sphingomonas</taxon>
    </lineage>
</organism>
<proteinExistence type="predicted"/>
<dbReference type="PANTHER" id="PTHR11803:SF39">
    <property type="entry name" value="2-IMINOBUTANOATE_2-IMINOPROPANOATE DEAMINASE"/>
    <property type="match status" value="1"/>
</dbReference>
<dbReference type="Proteomes" id="UP001203058">
    <property type="component" value="Unassembled WGS sequence"/>
</dbReference>
<accession>A0ABS9VNT7</accession>
<dbReference type="SUPFAM" id="SSF55298">
    <property type="entry name" value="YjgF-like"/>
    <property type="match status" value="1"/>
</dbReference>
<dbReference type="Pfam" id="PF01042">
    <property type="entry name" value="Ribonuc_L-PSP"/>
    <property type="match status" value="1"/>
</dbReference>
<keyword evidence="2" id="KW-1185">Reference proteome</keyword>
<gene>
    <name evidence="1" type="ORF">LZ016_10965</name>
</gene>
<dbReference type="Gene3D" id="3.30.1330.40">
    <property type="entry name" value="RutC-like"/>
    <property type="match status" value="1"/>
</dbReference>
<dbReference type="PANTHER" id="PTHR11803">
    <property type="entry name" value="2-IMINOBUTANOATE/2-IMINOPROPANOATE DEAMINASE RIDA"/>
    <property type="match status" value="1"/>
</dbReference>
<dbReference type="InterPro" id="IPR035959">
    <property type="entry name" value="RutC-like_sf"/>
</dbReference>
<evidence type="ECO:0000313" key="2">
    <source>
        <dbReference type="Proteomes" id="UP001203058"/>
    </source>
</evidence>
<protein>
    <submittedName>
        <fullName evidence="1">RidA family protein</fullName>
    </submittedName>
</protein>
<sequence>MAHLSQFVVADEFVFFSGQIGFEAPGVLVEGGITSQAQQIFRNLDVYLAELGMTRETVVKTTIWITDAQNFEAANEAYAQYFGDHRPARSTTVAGLVLEGALIEIEFVAKKPSEKR</sequence>